<dbReference type="EMBL" id="CAJOBS010005714">
    <property type="protein sequence ID" value="CAF4903738.1"/>
    <property type="molecule type" value="Genomic_DNA"/>
</dbReference>
<gene>
    <name evidence="2" type="ORF">TOA249_LOCUS30874</name>
</gene>
<dbReference type="PANTHER" id="PTHR33173">
    <property type="match status" value="1"/>
</dbReference>
<evidence type="ECO:0000256" key="1">
    <source>
        <dbReference type="SAM" id="MobiDB-lite"/>
    </source>
</evidence>
<reference evidence="2" key="1">
    <citation type="submission" date="2021-02" db="EMBL/GenBank/DDBJ databases">
        <authorList>
            <person name="Nowell W R."/>
        </authorList>
    </citation>
    <scope>NUCLEOTIDE SEQUENCE</scope>
</reference>
<accession>A0A821VCB0</accession>
<evidence type="ECO:0000313" key="3">
    <source>
        <dbReference type="Proteomes" id="UP000663838"/>
    </source>
</evidence>
<dbReference type="PANTHER" id="PTHR33173:SF2">
    <property type="entry name" value="MYND-TYPE DOMAIN-CONTAINING PROTEIN"/>
    <property type="match status" value="1"/>
</dbReference>
<name>A0A821VCB0_9BILA</name>
<feature type="compositionally biased region" description="Acidic residues" evidence="1">
    <location>
        <begin position="678"/>
        <end position="689"/>
    </location>
</feature>
<proteinExistence type="predicted"/>
<dbReference type="AlphaFoldDB" id="A0A821VCB0"/>
<sequence length="761" mass="87824">MTNDLGNEKEFILKPELFQQHPFLKRLIDFYNCLSQNPDPTNENFLHRFLDNLLSNLPTAKSRYRYQEDVLVFALCLFILAGRNAYEFLRINIPGALPSLTTIQTKLAKEGLRALEGEFRYNDMIKYMSTVNSKFAFCAEDCTTAGRKIIYDTRSNSFVGFSLPLDEYGMPRMKYFQTDSIEDLQCWFEQEDISKLLNLYMIQPINSNDQKISPYALAAYGTNGKYTSFGIIRRWFKVFEESSSQGIRIIGYSTDADAKYLLGMRLVSGFFATLLNSPISKHSLLLPIDIPKSWSWFFLPRQQLFLCMQDAIQICTKLRNRLLSTSAVIMMGDGLVSIDYLLQLIELRSKFNHNLVKSDICPHDKQNYRSCEKLCAAIECLQEIKDSHATVVYLSIIRCIIIAFIDPSTPTATRIYYAWLAVFVCRLWRAWLNLVPKQDFNDRISQMANHSDIAKDKFKQKTTKKCFFITSTAFLCIELNAHNLTYLTLLVAEDQLPLETLKVSLFNSQTCENFFRLSRSMSGTFSTSVNFSVQQFLNRQEKISFLNSIKTQSNSSYSSSKFVFPNHHKTQQNHKYSTIQPEKITKQQVQEQVDRAFKDAVTLLLPLGIEDVLKEAHIVTMNQVSQHICNDLYKSTKKANFFIPMTIDECTNESDSDSEESTSQDDDENQSNGLYSWNDDDSMENDIEDNNGINLLPQTTNTSLQSMKSVQDTINPELKDSYFLVNIDAKRKYLHKNTAIWYMTDEKQKLSSDRLKRVMEN</sequence>
<comment type="caution">
    <text evidence="2">The sequence shown here is derived from an EMBL/GenBank/DDBJ whole genome shotgun (WGS) entry which is preliminary data.</text>
</comment>
<feature type="compositionally biased region" description="Acidic residues" evidence="1">
    <location>
        <begin position="651"/>
        <end position="669"/>
    </location>
</feature>
<protein>
    <submittedName>
        <fullName evidence="2">Uncharacterized protein</fullName>
    </submittedName>
</protein>
<feature type="region of interest" description="Disordered" evidence="1">
    <location>
        <begin position="651"/>
        <end position="689"/>
    </location>
</feature>
<dbReference type="Proteomes" id="UP000663838">
    <property type="component" value="Unassembled WGS sequence"/>
</dbReference>
<organism evidence="2 3">
    <name type="scientific">Rotaria socialis</name>
    <dbReference type="NCBI Taxonomy" id="392032"/>
    <lineage>
        <taxon>Eukaryota</taxon>
        <taxon>Metazoa</taxon>
        <taxon>Spiralia</taxon>
        <taxon>Gnathifera</taxon>
        <taxon>Rotifera</taxon>
        <taxon>Eurotatoria</taxon>
        <taxon>Bdelloidea</taxon>
        <taxon>Philodinida</taxon>
        <taxon>Philodinidae</taxon>
        <taxon>Rotaria</taxon>
    </lineage>
</organism>
<evidence type="ECO:0000313" key="2">
    <source>
        <dbReference type="EMBL" id="CAF4903738.1"/>
    </source>
</evidence>